<dbReference type="AlphaFoldDB" id="A0A226ECL0"/>
<dbReference type="PANTHER" id="PTHR10083:SF376">
    <property type="entry name" value="SERINE PEPTIDASE INHIBITOR, KUNITZ TYPE, 3"/>
    <property type="match status" value="1"/>
</dbReference>
<keyword evidence="11" id="KW-1185">Reference proteome</keyword>
<comment type="caution">
    <text evidence="10">The sequence shown here is derived from an EMBL/GenBank/DDBJ whole genome shotgun (WGS) entry which is preliminary data.</text>
</comment>
<keyword evidence="3" id="KW-0646">Protease inhibitor</keyword>
<keyword evidence="6" id="KW-1199">Hemostasis impairing toxin</keyword>
<dbReference type="Proteomes" id="UP000198287">
    <property type="component" value="Unassembled WGS sequence"/>
</dbReference>
<evidence type="ECO:0000256" key="4">
    <source>
        <dbReference type="ARBA" id="ARBA00022900"/>
    </source>
</evidence>
<keyword evidence="7" id="KW-1203">Blood coagulation cascade inhibiting toxin</keyword>
<dbReference type="InterPro" id="IPR050098">
    <property type="entry name" value="TFPI/VKTCI-like"/>
</dbReference>
<keyword evidence="6" id="KW-0800">Toxin</keyword>
<keyword evidence="8" id="KW-0732">Signal</keyword>
<accession>A0A226ECL0</accession>
<dbReference type="Gene3D" id="4.10.410.10">
    <property type="entry name" value="Pancreatic trypsin inhibitor Kunitz domain"/>
    <property type="match status" value="1"/>
</dbReference>
<dbReference type="SUPFAM" id="SSF57362">
    <property type="entry name" value="BPTI-like"/>
    <property type="match status" value="1"/>
</dbReference>
<dbReference type="EMBL" id="LNIX01000004">
    <property type="protein sequence ID" value="OXA55315.1"/>
    <property type="molecule type" value="Genomic_DNA"/>
</dbReference>
<organism evidence="10 11">
    <name type="scientific">Folsomia candida</name>
    <name type="common">Springtail</name>
    <dbReference type="NCBI Taxonomy" id="158441"/>
    <lineage>
        <taxon>Eukaryota</taxon>
        <taxon>Metazoa</taxon>
        <taxon>Ecdysozoa</taxon>
        <taxon>Arthropoda</taxon>
        <taxon>Hexapoda</taxon>
        <taxon>Collembola</taxon>
        <taxon>Entomobryomorpha</taxon>
        <taxon>Isotomoidea</taxon>
        <taxon>Isotomidae</taxon>
        <taxon>Proisotominae</taxon>
        <taxon>Folsomia</taxon>
    </lineage>
</organism>
<comment type="subcellular location">
    <subcellularLocation>
        <location evidence="1">Secreted</location>
    </subcellularLocation>
</comment>
<evidence type="ECO:0000313" key="10">
    <source>
        <dbReference type="EMBL" id="OXA55315.1"/>
    </source>
</evidence>
<name>A0A226ECL0_FOLCA</name>
<gene>
    <name evidence="10" type="ORF">Fcan01_09154</name>
</gene>
<evidence type="ECO:0000259" key="9">
    <source>
        <dbReference type="PROSITE" id="PS50279"/>
    </source>
</evidence>
<feature type="signal peptide" evidence="8">
    <location>
        <begin position="1"/>
        <end position="19"/>
    </location>
</feature>
<dbReference type="PANTHER" id="PTHR10083">
    <property type="entry name" value="KUNITZ-TYPE PROTEASE INHIBITOR-RELATED"/>
    <property type="match status" value="1"/>
</dbReference>
<evidence type="ECO:0000256" key="2">
    <source>
        <dbReference type="ARBA" id="ARBA00022525"/>
    </source>
</evidence>
<dbReference type="SMART" id="SM00131">
    <property type="entry name" value="KU"/>
    <property type="match status" value="1"/>
</dbReference>
<evidence type="ECO:0000256" key="7">
    <source>
        <dbReference type="ARBA" id="ARBA00034146"/>
    </source>
</evidence>
<proteinExistence type="predicted"/>
<keyword evidence="2" id="KW-0964">Secreted</keyword>
<evidence type="ECO:0000313" key="11">
    <source>
        <dbReference type="Proteomes" id="UP000198287"/>
    </source>
</evidence>
<evidence type="ECO:0000256" key="8">
    <source>
        <dbReference type="SAM" id="SignalP"/>
    </source>
</evidence>
<feature type="domain" description="BPTI/Kunitz inhibitor" evidence="9">
    <location>
        <begin position="29"/>
        <end position="80"/>
    </location>
</feature>
<dbReference type="CDD" id="cd22593">
    <property type="entry name" value="Kunitz_conkunitzin"/>
    <property type="match status" value="1"/>
</dbReference>
<keyword evidence="5" id="KW-1015">Disulfide bond</keyword>
<evidence type="ECO:0000256" key="6">
    <source>
        <dbReference type="ARBA" id="ARBA00023240"/>
    </source>
</evidence>
<evidence type="ECO:0000256" key="3">
    <source>
        <dbReference type="ARBA" id="ARBA00022690"/>
    </source>
</evidence>
<protein>
    <submittedName>
        <fullName evidence="10">Kunitz-type serine protease inhibitor Hg1</fullName>
    </submittedName>
</protein>
<dbReference type="PROSITE" id="PS50279">
    <property type="entry name" value="BPTI_KUNITZ_2"/>
    <property type="match status" value="1"/>
</dbReference>
<keyword evidence="4" id="KW-0722">Serine protease inhibitor</keyword>
<dbReference type="GO" id="GO:0004867">
    <property type="term" value="F:serine-type endopeptidase inhibitor activity"/>
    <property type="evidence" value="ECO:0007669"/>
    <property type="project" value="UniProtKB-KW"/>
</dbReference>
<dbReference type="InterPro" id="IPR036880">
    <property type="entry name" value="Kunitz_BPTI_sf"/>
</dbReference>
<dbReference type="GO" id="GO:0005615">
    <property type="term" value="C:extracellular space"/>
    <property type="evidence" value="ECO:0007669"/>
    <property type="project" value="TreeGrafter"/>
</dbReference>
<reference evidence="10 11" key="1">
    <citation type="submission" date="2015-12" db="EMBL/GenBank/DDBJ databases">
        <title>The genome of Folsomia candida.</title>
        <authorList>
            <person name="Faddeeva A."/>
            <person name="Derks M.F."/>
            <person name="Anvar Y."/>
            <person name="Smit S."/>
            <person name="Van Straalen N."/>
            <person name="Roelofs D."/>
        </authorList>
    </citation>
    <scope>NUCLEOTIDE SEQUENCE [LARGE SCALE GENOMIC DNA]</scope>
    <source>
        <strain evidence="10 11">VU population</strain>
        <tissue evidence="10">Whole body</tissue>
    </source>
</reference>
<feature type="chain" id="PRO_5013053447" evidence="8">
    <location>
        <begin position="20"/>
        <end position="109"/>
    </location>
</feature>
<dbReference type="InterPro" id="IPR002223">
    <property type="entry name" value="Kunitz_BPTI"/>
</dbReference>
<sequence length="109" mass="11916">MRLFIISIAIMATLSLTSGGKPDKCPDECLLPKEPGGPGKKPFTRYYFDPETKSCTKFGYTGRNGNANKWILRADCVAKCEEVPACLVNANRTDDTTTTTRTTSNTSSQ</sequence>
<evidence type="ECO:0000256" key="1">
    <source>
        <dbReference type="ARBA" id="ARBA00004613"/>
    </source>
</evidence>
<evidence type="ECO:0000256" key="5">
    <source>
        <dbReference type="ARBA" id="ARBA00023157"/>
    </source>
</evidence>
<dbReference type="Pfam" id="PF00014">
    <property type="entry name" value="Kunitz_BPTI"/>
    <property type="match status" value="1"/>
</dbReference>